<dbReference type="SUPFAM" id="SSF52540">
    <property type="entry name" value="P-loop containing nucleoside triphosphate hydrolases"/>
    <property type="match status" value="1"/>
</dbReference>
<dbReference type="EMBL" id="FR824484">
    <property type="protein sequence ID" value="CCA27005.1"/>
    <property type="molecule type" value="Genomic_DNA"/>
</dbReference>
<dbReference type="InterPro" id="IPR030386">
    <property type="entry name" value="G_GB1_RHD3_dom"/>
</dbReference>
<dbReference type="SMART" id="SM00233">
    <property type="entry name" value="PH"/>
    <property type="match status" value="1"/>
</dbReference>
<feature type="coiled-coil region" evidence="5">
    <location>
        <begin position="560"/>
        <end position="587"/>
    </location>
</feature>
<protein>
    <submittedName>
        <fullName evidence="8">Guanylatebinding protein putative</fullName>
    </submittedName>
</protein>
<dbReference type="PANTHER" id="PTHR10751">
    <property type="entry name" value="GUANYLATE BINDING PROTEIN"/>
    <property type="match status" value="1"/>
</dbReference>
<dbReference type="Gene3D" id="1.20.1000.10">
    <property type="entry name" value="Guanylate-binding protein, C-terminal domain"/>
    <property type="match status" value="1"/>
</dbReference>
<keyword evidence="5" id="KW-0175">Coiled coil</keyword>
<keyword evidence="2" id="KW-0378">Hydrolase</keyword>
<reference evidence="8" key="1">
    <citation type="journal article" date="2011" name="PLoS Biol.">
        <title>Gene gain and loss during evolution of obligate parasitism in the white rust pathogen of Arabidopsis thaliana.</title>
        <authorList>
            <person name="Kemen E."/>
            <person name="Gardiner A."/>
            <person name="Schultz-Larsen T."/>
            <person name="Kemen A.C."/>
            <person name="Balmuth A.L."/>
            <person name="Robert-Seilaniantz A."/>
            <person name="Bailey K."/>
            <person name="Holub E."/>
            <person name="Studholme D.J."/>
            <person name="Maclean D."/>
            <person name="Jones J.D."/>
        </authorList>
    </citation>
    <scope>NUCLEOTIDE SEQUENCE</scope>
</reference>
<dbReference type="InterPro" id="IPR001849">
    <property type="entry name" value="PH_domain"/>
</dbReference>
<dbReference type="AlphaFoldDB" id="F0WZS8"/>
<dbReference type="Pfam" id="PF02263">
    <property type="entry name" value="GBP"/>
    <property type="match status" value="1"/>
</dbReference>
<dbReference type="CDD" id="cd00821">
    <property type="entry name" value="PH"/>
    <property type="match status" value="1"/>
</dbReference>
<evidence type="ECO:0000256" key="5">
    <source>
        <dbReference type="SAM" id="Coils"/>
    </source>
</evidence>
<dbReference type="GO" id="GO:0003924">
    <property type="term" value="F:GTPase activity"/>
    <property type="evidence" value="ECO:0007669"/>
    <property type="project" value="InterPro"/>
</dbReference>
<evidence type="ECO:0000313" key="8">
    <source>
        <dbReference type="EMBL" id="CCA27005.1"/>
    </source>
</evidence>
<keyword evidence="3" id="KW-0342">GTP-binding</keyword>
<evidence type="ECO:0000256" key="4">
    <source>
        <dbReference type="PROSITE-ProRule" id="PRU01052"/>
    </source>
</evidence>
<dbReference type="InterPro" id="IPR003191">
    <property type="entry name" value="Guanylate-bd/ATL_C"/>
</dbReference>
<dbReference type="Gene3D" id="2.30.29.30">
    <property type="entry name" value="Pleckstrin-homology domain (PH domain)/Phosphotyrosine-binding domain (PTB)"/>
    <property type="match status" value="1"/>
</dbReference>
<dbReference type="SUPFAM" id="SSF48340">
    <property type="entry name" value="Interferon-induced guanylate-binding protein 1 (GBP1), C-terminal domain"/>
    <property type="match status" value="1"/>
</dbReference>
<name>F0WZS8_9STRA</name>
<accession>F0WZS8</accession>
<organism evidence="8">
    <name type="scientific">Albugo laibachii Nc14</name>
    <dbReference type="NCBI Taxonomy" id="890382"/>
    <lineage>
        <taxon>Eukaryota</taxon>
        <taxon>Sar</taxon>
        <taxon>Stramenopiles</taxon>
        <taxon>Oomycota</taxon>
        <taxon>Peronosporomycetes</taxon>
        <taxon>Albuginales</taxon>
        <taxon>Albuginaceae</taxon>
        <taxon>Albugo</taxon>
    </lineage>
</organism>
<dbReference type="InterPro" id="IPR015894">
    <property type="entry name" value="Guanylate-bd_N"/>
</dbReference>
<evidence type="ECO:0000259" key="6">
    <source>
        <dbReference type="PROSITE" id="PS50003"/>
    </source>
</evidence>
<evidence type="ECO:0000256" key="3">
    <source>
        <dbReference type="ARBA" id="ARBA00023134"/>
    </source>
</evidence>
<evidence type="ECO:0000256" key="1">
    <source>
        <dbReference type="ARBA" id="ARBA00022741"/>
    </source>
</evidence>
<feature type="domain" description="PH" evidence="6">
    <location>
        <begin position="664"/>
        <end position="762"/>
    </location>
</feature>
<reference evidence="8" key="2">
    <citation type="submission" date="2011-02" db="EMBL/GenBank/DDBJ databases">
        <authorList>
            <person name="MacLean D."/>
        </authorList>
    </citation>
    <scope>NUCLEOTIDE SEQUENCE</scope>
</reference>
<evidence type="ECO:0000256" key="2">
    <source>
        <dbReference type="ARBA" id="ARBA00022801"/>
    </source>
</evidence>
<dbReference type="HOGENOM" id="CLU_018608_3_2_1"/>
<evidence type="ECO:0000259" key="7">
    <source>
        <dbReference type="PROSITE" id="PS51715"/>
    </source>
</evidence>
<sequence length="764" mass="87202">MASFGPLPFITVENDGEFKINPEAAAIIERISGRVVVLTIAGYYRTGKSFLLNALIARALKSGLTTTHNEISNEEKDRLSGFQVAGTVNACTKGIWMWAEPLQYRDATTILFLDTEGLNATRCENNHDIKLFSLLLLLSSTLIYNSRGTIDSHALEDLSLMLNISNHIRSNLESESSSEKASVYPSFIWVVRDFTLKLKDQSGFNITSREYLERALRSCNPATTSASQDCIRQALVEAFPRRNCVTMVRPVLQEEKLQKQIPRGDVRLEELRPEFLKDLDHLLQCIFDDGMEGNGVNGKNMDGSMYCDLVSIYVEAINNRNLLDVNNAWMRVVQGQCEKTVQESVVLYDQEMRKRITEKIFDESEILEVGESDKASLTRILDQTYGANFETIQNIMEQTDVEVLDCDPVNPSSHCAVELPSREEELASVHRFCKHLVRSYFFQTLESKCSSTECNKHYESLRLQMSNIYDSYCNDNALASMSYCRSLLQHLSKKRSVYFPNEETNREWTKEAKQFLHNHANQFQAQYNKYALGFSADAAYTEFINTQMIEELIQIKKKSARRHGTQLKSMQKEINDLTSQVGIARGEARTLERLFSLKQQSIKLAAKEQEQRHEHEIITLRQKLKYETTKLEHLLDHNATLKRMVEMAQDGQTRTAEYVSGTSVAKMAGYLLQGNVRATGGWEQIYLVVNDRILCSFRTKSDYLRAKPHSLGHNLIGARLKEDCLAPEAFEILFDQCQPLTFLAKSIKNKDQWITSLREAIMES</sequence>
<dbReference type="Pfam" id="PF02841">
    <property type="entry name" value="GBP_C"/>
    <property type="match status" value="1"/>
</dbReference>
<dbReference type="GO" id="GO:0005525">
    <property type="term" value="F:GTP binding"/>
    <property type="evidence" value="ECO:0007669"/>
    <property type="project" value="UniProtKB-KW"/>
</dbReference>
<gene>
    <name evidence="8" type="primary">AlNc14C441G11669</name>
    <name evidence="8" type="ORF">ALNC14_131490</name>
</gene>
<dbReference type="SUPFAM" id="SSF50729">
    <property type="entry name" value="PH domain-like"/>
    <property type="match status" value="1"/>
</dbReference>
<proteinExistence type="inferred from homology"/>
<dbReference type="InterPro" id="IPR036543">
    <property type="entry name" value="Guanylate-bd_C_sf"/>
</dbReference>
<comment type="similarity">
    <text evidence="4">Belongs to the TRAFAC class dynamin-like GTPase superfamily. GB1/RHD3 GTPase family.</text>
</comment>
<dbReference type="PROSITE" id="PS50003">
    <property type="entry name" value="PH_DOMAIN"/>
    <property type="match status" value="1"/>
</dbReference>
<feature type="domain" description="GB1/RHD3-type G" evidence="7">
    <location>
        <begin position="32"/>
        <end position="300"/>
    </location>
</feature>
<dbReference type="Gene3D" id="3.40.50.300">
    <property type="entry name" value="P-loop containing nucleotide triphosphate hydrolases"/>
    <property type="match status" value="1"/>
</dbReference>
<dbReference type="InterPro" id="IPR027417">
    <property type="entry name" value="P-loop_NTPase"/>
</dbReference>
<keyword evidence="1" id="KW-0547">Nucleotide-binding</keyword>
<dbReference type="PROSITE" id="PS51715">
    <property type="entry name" value="G_GB1_RHD3"/>
    <property type="match status" value="1"/>
</dbReference>
<dbReference type="InterPro" id="IPR011993">
    <property type="entry name" value="PH-like_dom_sf"/>
</dbReference>